<sequence>MAKQNPFIWQELITPNQKTSGDFYSKLFGWTIKQVDAGDYGSYTIFKKDGVSIAGMMDVNLDTVGNSSTSNDKNENSYWHPYIAVDDIEESVTQTVALGGKVMVPPQHVPDEGWIAVIADPNGAVVHLKQPLIKQMEL</sequence>
<evidence type="ECO:0000313" key="2">
    <source>
        <dbReference type="EMBL" id="TCJ88818.1"/>
    </source>
</evidence>
<dbReference type="CDD" id="cd07247">
    <property type="entry name" value="SgaA_N_like"/>
    <property type="match status" value="1"/>
</dbReference>
<keyword evidence="3" id="KW-1185">Reference proteome</keyword>
<dbReference type="InterPro" id="IPR041581">
    <property type="entry name" value="Glyoxalase_6"/>
</dbReference>
<feature type="domain" description="VOC" evidence="1">
    <location>
        <begin position="6"/>
        <end position="131"/>
    </location>
</feature>
<protein>
    <recommendedName>
        <fullName evidence="1">VOC domain-containing protein</fullName>
    </recommendedName>
</protein>
<dbReference type="Pfam" id="PF18029">
    <property type="entry name" value="Glyoxalase_6"/>
    <property type="match status" value="1"/>
</dbReference>
<dbReference type="Gene3D" id="3.10.180.10">
    <property type="entry name" value="2,3-Dihydroxybiphenyl 1,2-Dioxygenase, domain 1"/>
    <property type="match status" value="1"/>
</dbReference>
<dbReference type="PROSITE" id="PS51819">
    <property type="entry name" value="VOC"/>
    <property type="match status" value="1"/>
</dbReference>
<dbReference type="Proteomes" id="UP000294887">
    <property type="component" value="Unassembled WGS sequence"/>
</dbReference>
<dbReference type="AlphaFoldDB" id="A0A4R1FA89"/>
<dbReference type="RefSeq" id="WP_131904492.1">
    <property type="nucleotide sequence ID" value="NZ_BAAAFU010000008.1"/>
</dbReference>
<proteinExistence type="predicted"/>
<dbReference type="InterPro" id="IPR037523">
    <property type="entry name" value="VOC_core"/>
</dbReference>
<organism evidence="2 3">
    <name type="scientific">Cocleimonas flava</name>
    <dbReference type="NCBI Taxonomy" id="634765"/>
    <lineage>
        <taxon>Bacteria</taxon>
        <taxon>Pseudomonadati</taxon>
        <taxon>Pseudomonadota</taxon>
        <taxon>Gammaproteobacteria</taxon>
        <taxon>Thiotrichales</taxon>
        <taxon>Thiotrichaceae</taxon>
        <taxon>Cocleimonas</taxon>
    </lineage>
</organism>
<dbReference type="OrthoDB" id="9793039at2"/>
<dbReference type="SUPFAM" id="SSF54593">
    <property type="entry name" value="Glyoxalase/Bleomycin resistance protein/Dihydroxybiphenyl dioxygenase"/>
    <property type="match status" value="1"/>
</dbReference>
<dbReference type="PANTHER" id="PTHR33993">
    <property type="entry name" value="GLYOXALASE-RELATED"/>
    <property type="match status" value="1"/>
</dbReference>
<evidence type="ECO:0000313" key="3">
    <source>
        <dbReference type="Proteomes" id="UP000294887"/>
    </source>
</evidence>
<accession>A0A4R1FA89</accession>
<dbReference type="InterPro" id="IPR029068">
    <property type="entry name" value="Glyas_Bleomycin-R_OHBP_Dase"/>
</dbReference>
<evidence type="ECO:0000259" key="1">
    <source>
        <dbReference type="PROSITE" id="PS51819"/>
    </source>
</evidence>
<reference evidence="2 3" key="1">
    <citation type="submission" date="2019-03" db="EMBL/GenBank/DDBJ databases">
        <title>Genomic Encyclopedia of Type Strains, Phase IV (KMG-IV): sequencing the most valuable type-strain genomes for metagenomic binning, comparative biology and taxonomic classification.</title>
        <authorList>
            <person name="Goeker M."/>
        </authorList>
    </citation>
    <scope>NUCLEOTIDE SEQUENCE [LARGE SCALE GENOMIC DNA]</scope>
    <source>
        <strain evidence="2 3">DSM 24830</strain>
    </source>
</reference>
<comment type="caution">
    <text evidence="2">The sequence shown here is derived from an EMBL/GenBank/DDBJ whole genome shotgun (WGS) entry which is preliminary data.</text>
</comment>
<gene>
    <name evidence="2" type="ORF">EV695_0678</name>
</gene>
<dbReference type="InterPro" id="IPR052164">
    <property type="entry name" value="Anthracycline_SecMetBiosynth"/>
</dbReference>
<dbReference type="PANTHER" id="PTHR33993:SF14">
    <property type="entry name" value="GB|AAF24581.1"/>
    <property type="match status" value="1"/>
</dbReference>
<name>A0A4R1FA89_9GAMM</name>
<dbReference type="EMBL" id="SMFQ01000002">
    <property type="protein sequence ID" value="TCJ88818.1"/>
    <property type="molecule type" value="Genomic_DNA"/>
</dbReference>